<dbReference type="SUPFAM" id="SSF56300">
    <property type="entry name" value="Metallo-dependent phosphatases"/>
    <property type="match status" value="1"/>
</dbReference>
<dbReference type="CDD" id="cd07389">
    <property type="entry name" value="MPP_PhoD"/>
    <property type="match status" value="1"/>
</dbReference>
<keyword evidence="2" id="KW-0732">Signal</keyword>
<comment type="caution">
    <text evidence="4">The sequence shown here is derived from an EMBL/GenBank/DDBJ whole genome shotgun (WGS) entry which is preliminary data.</text>
</comment>
<dbReference type="PANTHER" id="PTHR33987:SF1">
    <property type="entry name" value="CALCINEURIN-LIKE METALLO-PHOSPHOESTERASE SUPERFAMILY PROTEIN"/>
    <property type="match status" value="1"/>
</dbReference>
<dbReference type="Gene3D" id="3.60.21.70">
    <property type="entry name" value="PhoD-like phosphatase"/>
    <property type="match status" value="1"/>
</dbReference>
<keyword evidence="5" id="KW-1185">Reference proteome</keyword>
<dbReference type="AlphaFoldDB" id="A0A9W5WWC9"/>
<evidence type="ECO:0000259" key="3">
    <source>
        <dbReference type="Pfam" id="PF09423"/>
    </source>
</evidence>
<keyword evidence="1" id="KW-0812">Transmembrane</keyword>
<protein>
    <submittedName>
        <fullName evidence="4">Ankyrin repeat containing protein, putative</fullName>
    </submittedName>
</protein>
<dbReference type="PROSITE" id="PS51257">
    <property type="entry name" value="PROKAR_LIPOPROTEIN"/>
    <property type="match status" value="1"/>
</dbReference>
<feature type="domain" description="PhoD-like phosphatase metallophosphatase" evidence="3">
    <location>
        <begin position="51"/>
        <end position="335"/>
    </location>
</feature>
<organism evidence="4 5">
    <name type="scientific">Babesia ovis</name>
    <dbReference type="NCBI Taxonomy" id="5869"/>
    <lineage>
        <taxon>Eukaryota</taxon>
        <taxon>Sar</taxon>
        <taxon>Alveolata</taxon>
        <taxon>Apicomplexa</taxon>
        <taxon>Aconoidasida</taxon>
        <taxon>Piroplasmida</taxon>
        <taxon>Babesiidae</taxon>
        <taxon>Babesia</taxon>
    </lineage>
</organism>
<dbReference type="InterPro" id="IPR038607">
    <property type="entry name" value="PhoD-like_sf"/>
</dbReference>
<feature type="chain" id="PRO_5040994283" evidence="2">
    <location>
        <begin position="20"/>
        <end position="471"/>
    </location>
</feature>
<evidence type="ECO:0000313" key="5">
    <source>
        <dbReference type="Proteomes" id="UP001057455"/>
    </source>
</evidence>
<keyword evidence="1" id="KW-0472">Membrane</keyword>
<feature type="transmembrane region" description="Helical" evidence="1">
    <location>
        <begin position="436"/>
        <end position="459"/>
    </location>
</feature>
<dbReference type="EMBL" id="BLIY01000024">
    <property type="protein sequence ID" value="GFE55841.1"/>
    <property type="molecule type" value="Genomic_DNA"/>
</dbReference>
<gene>
    <name evidence="4" type="ORF">BaOVIS_032450</name>
</gene>
<sequence>MAAKLIAACLSSFLAAVSCGDNAVLDYESRYNTRLTPLPADESYDEPLRRLAFGSCQKLHFGDNRVFQSIIDTNPDLFLYTGDIVYPDYGCCRPECLREKYEYVLSHPAYQHFKSHMRRIDGVYDDHDLGSVVHRFFPCLPGINDGHANYRYRKQAQQQLLDFFDIPSDHYRRRREGSYFSIEYTDPASPNRKVKVIVLDMRYHRDCLYYCTCQRCNWRHFYTYVFVFRRALNYYFGCGCEHEGDTLGEDQWRWLQGQLYNSTADAHIFISSIQVFTKYPIVESWGLLPHAKDRLVNLLLATKPKNPIFISGDVHWGEIMESDGIVEITSSSLTHAFFLECPMAKIPVSLVAACWGKKIYGYNNFGLIDFNTDAKTGNLTLEVMLLDENGNMVFGHFNDGSKDPLGPYTDVDRKTDTFLRDTRVVQCTSLLSKFSIGLFCLILLYSLCIVLCTTLRVLFPRRRRYADPKVD</sequence>
<evidence type="ECO:0000256" key="1">
    <source>
        <dbReference type="SAM" id="Phobius"/>
    </source>
</evidence>
<name>A0A9W5WWC9_BABOV</name>
<dbReference type="InterPro" id="IPR029052">
    <property type="entry name" value="Metallo-depent_PP-like"/>
</dbReference>
<keyword evidence="1" id="KW-1133">Transmembrane helix</keyword>
<reference evidence="4" key="1">
    <citation type="submission" date="2019-12" db="EMBL/GenBank/DDBJ databases">
        <title>Genome sequence of Babesia ovis.</title>
        <authorList>
            <person name="Yamagishi J."/>
            <person name="Sevinc F."/>
            <person name="Xuan X."/>
        </authorList>
    </citation>
    <scope>NUCLEOTIDE SEQUENCE</scope>
    <source>
        <strain evidence="4">Selcuk</strain>
    </source>
</reference>
<proteinExistence type="predicted"/>
<evidence type="ECO:0000256" key="2">
    <source>
        <dbReference type="SAM" id="SignalP"/>
    </source>
</evidence>
<dbReference type="Proteomes" id="UP001057455">
    <property type="component" value="Unassembled WGS sequence"/>
</dbReference>
<feature type="signal peptide" evidence="2">
    <location>
        <begin position="1"/>
        <end position="19"/>
    </location>
</feature>
<evidence type="ECO:0000313" key="4">
    <source>
        <dbReference type="EMBL" id="GFE55841.1"/>
    </source>
</evidence>
<dbReference type="Pfam" id="PF09423">
    <property type="entry name" value="PhoD"/>
    <property type="match status" value="1"/>
</dbReference>
<accession>A0A9W5WWC9</accession>
<dbReference type="InterPro" id="IPR018946">
    <property type="entry name" value="PhoD-like_MPP"/>
</dbReference>
<dbReference type="OrthoDB" id="10266805at2759"/>
<dbReference type="PANTHER" id="PTHR33987">
    <property type="entry name" value="CALCINEURIN-LIKE METALLO-PHOSPHOESTERASE SUPERFAMILY PROTEIN"/>
    <property type="match status" value="1"/>
</dbReference>